<sequence length="258" mass="28574">MSESNVRLHRRYVKKFDVPEFPVLSKSTILDDAGGKNKPGDNNEQLELPSTGRESFKNDEILTRSVANNIPVKSTPMVNKGVGKDIVPPDLVPSLARQPLPVGLPEKIDHQNQTGICLEKYSTSEGKVDVVVQSVKESNLLPTVRDLKSTSVLSHPTINFNEKTDIHRDGCRLTQCLYKIINPIQSLMAKLALSPLFVRNIKDPSYSIASVHKVTQGKSTLLGVVGLTQQSPETDDEHVAMALQKNLYAPILQNRIQY</sequence>
<evidence type="ECO:0000313" key="2">
    <source>
        <dbReference type="EMBL" id="KAF8567665.1"/>
    </source>
</evidence>
<organism evidence="2 3">
    <name type="scientific">Paragonimus westermani</name>
    <dbReference type="NCBI Taxonomy" id="34504"/>
    <lineage>
        <taxon>Eukaryota</taxon>
        <taxon>Metazoa</taxon>
        <taxon>Spiralia</taxon>
        <taxon>Lophotrochozoa</taxon>
        <taxon>Platyhelminthes</taxon>
        <taxon>Trematoda</taxon>
        <taxon>Digenea</taxon>
        <taxon>Plagiorchiida</taxon>
        <taxon>Troglotremata</taxon>
        <taxon>Troglotrematidae</taxon>
        <taxon>Paragonimus</taxon>
    </lineage>
</organism>
<gene>
    <name evidence="2" type="ORF">P879_07200</name>
</gene>
<comment type="caution">
    <text evidence="2">The sequence shown here is derived from an EMBL/GenBank/DDBJ whole genome shotgun (WGS) entry which is preliminary data.</text>
</comment>
<protein>
    <submittedName>
        <fullName evidence="2">Uncharacterized protein</fullName>
    </submittedName>
</protein>
<dbReference type="AlphaFoldDB" id="A0A8T0DIK2"/>
<accession>A0A8T0DIK2</accession>
<dbReference type="EMBL" id="JTDF01003613">
    <property type="protein sequence ID" value="KAF8567665.1"/>
    <property type="molecule type" value="Genomic_DNA"/>
</dbReference>
<dbReference type="Proteomes" id="UP000699462">
    <property type="component" value="Unassembled WGS sequence"/>
</dbReference>
<name>A0A8T0DIK2_9TREM</name>
<evidence type="ECO:0000256" key="1">
    <source>
        <dbReference type="SAM" id="MobiDB-lite"/>
    </source>
</evidence>
<evidence type="ECO:0000313" key="3">
    <source>
        <dbReference type="Proteomes" id="UP000699462"/>
    </source>
</evidence>
<proteinExistence type="predicted"/>
<reference evidence="2 3" key="1">
    <citation type="submission" date="2019-07" db="EMBL/GenBank/DDBJ databases">
        <title>Annotation for the trematode Paragonimus westermani.</title>
        <authorList>
            <person name="Choi Y.-J."/>
        </authorList>
    </citation>
    <scope>NUCLEOTIDE SEQUENCE [LARGE SCALE GENOMIC DNA]</scope>
    <source>
        <strain evidence="2">180907_Pwestermani</strain>
    </source>
</reference>
<feature type="region of interest" description="Disordered" evidence="1">
    <location>
        <begin position="29"/>
        <end position="53"/>
    </location>
</feature>
<keyword evidence="3" id="KW-1185">Reference proteome</keyword>